<name>A0ABY7UBQ6_9CORY</name>
<dbReference type="Proteomes" id="UP001220064">
    <property type="component" value="Chromosome"/>
</dbReference>
<proteinExistence type="predicted"/>
<dbReference type="RefSeq" id="WP_022862368.1">
    <property type="nucleotide sequence ID" value="NZ_ATVG01000001.1"/>
</dbReference>
<protein>
    <submittedName>
        <fullName evidence="2">Uncharacterized protein</fullName>
    </submittedName>
</protein>
<keyword evidence="3" id="KW-1185">Reference proteome</keyword>
<evidence type="ECO:0000256" key="1">
    <source>
        <dbReference type="SAM" id="MobiDB-lite"/>
    </source>
</evidence>
<evidence type="ECO:0000313" key="3">
    <source>
        <dbReference type="Proteomes" id="UP001220064"/>
    </source>
</evidence>
<gene>
    <name evidence="2" type="ORF">CMASS_07315</name>
</gene>
<evidence type="ECO:0000313" key="2">
    <source>
        <dbReference type="EMBL" id="WCZ32897.1"/>
    </source>
</evidence>
<sequence>MALTLSVDISDATFADLTAVITAAQAAGVKPDAQLSLEGSTLHITIDKPESAGHQNLPHHGPRHGGDRGPQPAHHDAPGPRNSRGSRNPVGPVGEAAIKSVVDILTGKQEPPRPTGGFGPHTGHSGHNGPFGHFDVEDDDQ</sequence>
<accession>A0ABY7UBQ6</accession>
<reference evidence="2 3" key="1">
    <citation type="submission" date="2020-10" db="EMBL/GenBank/DDBJ databases">
        <title>Complete genome sequence of Corynebacterium massiliense DSM 45435, type strain of Corynebacterium massiliense.</title>
        <authorList>
            <person name="Busche T."/>
            <person name="Kalinowski J."/>
            <person name="Ruckert C."/>
        </authorList>
    </citation>
    <scope>NUCLEOTIDE SEQUENCE [LARGE SCALE GENOMIC DNA]</scope>
    <source>
        <strain evidence="2 3">DSM 45435</strain>
    </source>
</reference>
<organism evidence="2 3">
    <name type="scientific">Corynebacterium massiliense DSM 45435</name>
    <dbReference type="NCBI Taxonomy" id="1121364"/>
    <lineage>
        <taxon>Bacteria</taxon>
        <taxon>Bacillati</taxon>
        <taxon>Actinomycetota</taxon>
        <taxon>Actinomycetes</taxon>
        <taxon>Mycobacteriales</taxon>
        <taxon>Corynebacteriaceae</taxon>
        <taxon>Corynebacterium</taxon>
    </lineage>
</organism>
<feature type="region of interest" description="Disordered" evidence="1">
    <location>
        <begin position="40"/>
        <end position="141"/>
    </location>
</feature>
<dbReference type="EMBL" id="CP063189">
    <property type="protein sequence ID" value="WCZ32897.1"/>
    <property type="molecule type" value="Genomic_DNA"/>
</dbReference>